<accession>A0A1G7QJZ1</accession>
<dbReference type="AlphaFoldDB" id="A0A1G7QJZ1"/>
<evidence type="ECO:0000259" key="4">
    <source>
        <dbReference type="PROSITE" id="PS50887"/>
    </source>
</evidence>
<sequence>MSGRGPPITTIHDVLADEAVTSVFQPIVDLDSGAVVAYEALARGPEGPLRSPVELFAAARAAGRLAELDAACRTAAFRGAVEQGLLAPLTVFVNVEPEVLDSAPLADLLAIAESAPSQLRVVVEITERAIAARPAELLQTVQRIREIGWGLALDDVGADAMSLAFMPLLRPDVVKLDLRLVQDRPGPEVAEVMNAVNAYAERTGAVVLAEGIETDAHLVQALALGATLGQGWMFGRPQPGPAAHLPTGELLLPPAPLDPPGTEVSPFGCLPPGTVLRRSPKKLLIELSKQLERHALRLGETAVVASTFQEARHFTPSTVARYRGLAERTGFVCALGDGLSAEPVAGVRGAELSVADEVRGEWDVAVIAPHFSAALLARDLGDTGPDLERTFEFALTYDRDTVARAAHALVARVVPREQRRAVPVERTAAAATAPRLPELPALAPAAGEGLLHRALAATTSGVVIVDMDLPDQPLVYVNRAFEELSGYPREEVLGRNCRFLQTADTDLAAVSRIREALDAGRECRETLLNHRGPDRTPWWNELHLAPVTDAAGRVVQYIGVQNDVTARVEAQQRLAREQERTRQYLARIEQLAWTDPLTGLPNRRRLQEQVELALWEADAAGTAVGLLFVDLDGFKAVNDRLGHAAGDELLVEISTRLRSSVRRTDLLARLGGDEFLVALPGLAIDTAAAEAARVAATLATALGEPVDLRGEPVRVGASIGCAVSPDDGAGFEALLHTADQRMYLVKGGPLVSS</sequence>
<dbReference type="CDD" id="cd00130">
    <property type="entry name" value="PAS"/>
    <property type="match status" value="1"/>
</dbReference>
<dbReference type="InterPro" id="IPR019278">
    <property type="entry name" value="DICT_dom"/>
</dbReference>
<dbReference type="InterPro" id="IPR052155">
    <property type="entry name" value="Biofilm_reg_signaling"/>
</dbReference>
<evidence type="ECO:0000259" key="3">
    <source>
        <dbReference type="PROSITE" id="PS50883"/>
    </source>
</evidence>
<evidence type="ECO:0000313" key="6">
    <source>
        <dbReference type="Proteomes" id="UP000198863"/>
    </source>
</evidence>
<dbReference type="PROSITE" id="PS50887">
    <property type="entry name" value="GGDEF"/>
    <property type="match status" value="1"/>
</dbReference>
<dbReference type="PROSITE" id="PS50112">
    <property type="entry name" value="PAS"/>
    <property type="match status" value="1"/>
</dbReference>
<dbReference type="Proteomes" id="UP000198863">
    <property type="component" value="Unassembled WGS sequence"/>
</dbReference>
<dbReference type="SUPFAM" id="SSF141868">
    <property type="entry name" value="EAL domain-like"/>
    <property type="match status" value="1"/>
</dbReference>
<dbReference type="SUPFAM" id="SSF55785">
    <property type="entry name" value="PYP-like sensor domain (PAS domain)"/>
    <property type="match status" value="1"/>
</dbReference>
<dbReference type="NCBIfam" id="TIGR00229">
    <property type="entry name" value="sensory_box"/>
    <property type="match status" value="1"/>
</dbReference>
<dbReference type="SUPFAM" id="SSF55073">
    <property type="entry name" value="Nucleotide cyclase"/>
    <property type="match status" value="1"/>
</dbReference>
<dbReference type="Gene3D" id="3.30.70.270">
    <property type="match status" value="1"/>
</dbReference>
<feature type="domain" description="GGDEF" evidence="4">
    <location>
        <begin position="622"/>
        <end position="753"/>
    </location>
</feature>
<evidence type="ECO:0000259" key="1">
    <source>
        <dbReference type="PROSITE" id="PS50112"/>
    </source>
</evidence>
<dbReference type="Gene3D" id="3.30.450.20">
    <property type="entry name" value="PAS domain"/>
    <property type="match status" value="1"/>
</dbReference>
<dbReference type="InterPro" id="IPR001633">
    <property type="entry name" value="EAL_dom"/>
</dbReference>
<dbReference type="Pfam" id="PF00563">
    <property type="entry name" value="EAL"/>
    <property type="match status" value="1"/>
</dbReference>
<feature type="domain" description="PAC" evidence="2">
    <location>
        <begin position="521"/>
        <end position="576"/>
    </location>
</feature>
<dbReference type="InterPro" id="IPR000160">
    <property type="entry name" value="GGDEF_dom"/>
</dbReference>
<dbReference type="SMART" id="SM00267">
    <property type="entry name" value="GGDEF"/>
    <property type="match status" value="1"/>
</dbReference>
<dbReference type="EMBL" id="FNCF01000002">
    <property type="protein sequence ID" value="SDF98798.1"/>
    <property type="molecule type" value="Genomic_DNA"/>
</dbReference>
<dbReference type="InterPro" id="IPR035919">
    <property type="entry name" value="EAL_sf"/>
</dbReference>
<dbReference type="PROSITE" id="PS50883">
    <property type="entry name" value="EAL"/>
    <property type="match status" value="1"/>
</dbReference>
<dbReference type="InterPro" id="IPR000700">
    <property type="entry name" value="PAS-assoc_C"/>
</dbReference>
<proteinExistence type="predicted"/>
<dbReference type="SMART" id="SM00052">
    <property type="entry name" value="EAL"/>
    <property type="match status" value="1"/>
</dbReference>
<dbReference type="InterPro" id="IPR035965">
    <property type="entry name" value="PAS-like_dom_sf"/>
</dbReference>
<dbReference type="SMART" id="SM00091">
    <property type="entry name" value="PAS"/>
    <property type="match status" value="1"/>
</dbReference>
<dbReference type="InterPro" id="IPR029787">
    <property type="entry name" value="Nucleotide_cyclase"/>
</dbReference>
<dbReference type="RefSeq" id="WP_165640183.1">
    <property type="nucleotide sequence ID" value="NZ_FNCF01000002.1"/>
</dbReference>
<dbReference type="NCBIfam" id="TIGR00254">
    <property type="entry name" value="GGDEF"/>
    <property type="match status" value="1"/>
</dbReference>
<gene>
    <name evidence="5" type="ORF">SAMN05660324_1511</name>
</gene>
<protein>
    <submittedName>
        <fullName evidence="5">PAS domain S-box-containing protein/diguanylate cyclase (GGDEF) domain-containing protein</fullName>
    </submittedName>
</protein>
<organism evidence="5 6">
    <name type="scientific">Klenkia brasiliensis</name>
    <dbReference type="NCBI Taxonomy" id="333142"/>
    <lineage>
        <taxon>Bacteria</taxon>
        <taxon>Bacillati</taxon>
        <taxon>Actinomycetota</taxon>
        <taxon>Actinomycetes</taxon>
        <taxon>Geodermatophilales</taxon>
        <taxon>Geodermatophilaceae</taxon>
        <taxon>Klenkia</taxon>
    </lineage>
</organism>
<dbReference type="Pfam" id="PF10069">
    <property type="entry name" value="DICT"/>
    <property type="match status" value="1"/>
</dbReference>
<name>A0A1G7QJZ1_9ACTN</name>
<dbReference type="CDD" id="cd01948">
    <property type="entry name" value="EAL"/>
    <property type="match status" value="1"/>
</dbReference>
<keyword evidence="6" id="KW-1185">Reference proteome</keyword>
<reference evidence="6" key="1">
    <citation type="submission" date="2016-10" db="EMBL/GenBank/DDBJ databases">
        <authorList>
            <person name="Varghese N."/>
            <person name="Submissions S."/>
        </authorList>
    </citation>
    <scope>NUCLEOTIDE SEQUENCE [LARGE SCALE GENOMIC DNA]</scope>
    <source>
        <strain evidence="6">DSM 44526</strain>
    </source>
</reference>
<dbReference type="PROSITE" id="PS50113">
    <property type="entry name" value="PAC"/>
    <property type="match status" value="1"/>
</dbReference>
<evidence type="ECO:0000313" key="5">
    <source>
        <dbReference type="EMBL" id="SDF98798.1"/>
    </source>
</evidence>
<dbReference type="PANTHER" id="PTHR44757">
    <property type="entry name" value="DIGUANYLATE CYCLASE DGCP"/>
    <property type="match status" value="1"/>
</dbReference>
<dbReference type="Pfam" id="PF00990">
    <property type="entry name" value="GGDEF"/>
    <property type="match status" value="1"/>
</dbReference>
<dbReference type="Gene3D" id="3.20.20.450">
    <property type="entry name" value="EAL domain"/>
    <property type="match status" value="1"/>
</dbReference>
<dbReference type="Pfam" id="PF13426">
    <property type="entry name" value="PAS_9"/>
    <property type="match status" value="1"/>
</dbReference>
<dbReference type="PANTHER" id="PTHR44757:SF2">
    <property type="entry name" value="BIOFILM ARCHITECTURE MAINTENANCE PROTEIN MBAA"/>
    <property type="match status" value="1"/>
</dbReference>
<evidence type="ECO:0000259" key="2">
    <source>
        <dbReference type="PROSITE" id="PS50113"/>
    </source>
</evidence>
<dbReference type="CDD" id="cd01949">
    <property type="entry name" value="GGDEF"/>
    <property type="match status" value="1"/>
</dbReference>
<feature type="domain" description="PAS" evidence="1">
    <location>
        <begin position="447"/>
        <end position="520"/>
    </location>
</feature>
<dbReference type="InterPro" id="IPR000014">
    <property type="entry name" value="PAS"/>
</dbReference>
<dbReference type="InterPro" id="IPR043128">
    <property type="entry name" value="Rev_trsase/Diguanyl_cyclase"/>
</dbReference>
<feature type="domain" description="EAL" evidence="3">
    <location>
        <begin position="4"/>
        <end position="251"/>
    </location>
</feature>